<feature type="domain" description="4'-phosphopantetheinyl transferase" evidence="3">
    <location>
        <begin position="109"/>
        <end position="174"/>
    </location>
</feature>
<dbReference type="PANTHER" id="PTHR12215:SF10">
    <property type="entry name" value="L-AMINOADIPATE-SEMIALDEHYDE DEHYDROGENASE-PHOSPHOPANTETHEINYL TRANSFERASE"/>
    <property type="match status" value="1"/>
</dbReference>
<dbReference type="SUPFAM" id="SSF56214">
    <property type="entry name" value="4'-phosphopantetheinyl transferase"/>
    <property type="match status" value="2"/>
</dbReference>
<dbReference type="GO" id="GO:0005829">
    <property type="term" value="C:cytosol"/>
    <property type="evidence" value="ECO:0007669"/>
    <property type="project" value="TreeGrafter"/>
</dbReference>
<dbReference type="Gene3D" id="3.90.470.20">
    <property type="entry name" value="4'-phosphopantetheinyl transferase domain"/>
    <property type="match status" value="2"/>
</dbReference>
<dbReference type="EMBL" id="KF850685">
    <property type="protein sequence ID" value="AIL50185.1"/>
    <property type="molecule type" value="Genomic_DNA"/>
</dbReference>
<dbReference type="InterPro" id="IPR008278">
    <property type="entry name" value="4-PPantetheinyl_Trfase_dom"/>
</dbReference>
<organism evidence="4">
    <name type="scientific">Streptomyces aureus</name>
    <dbReference type="NCBI Taxonomy" id="193461"/>
    <lineage>
        <taxon>Bacteria</taxon>
        <taxon>Bacillati</taxon>
        <taxon>Actinomycetota</taxon>
        <taxon>Actinomycetes</taxon>
        <taxon>Kitasatosporales</taxon>
        <taxon>Streptomycetaceae</taxon>
        <taxon>Streptomyces</taxon>
    </lineage>
</organism>
<dbReference type="AlphaFoldDB" id="A0A088DA75"/>
<proteinExistence type="inferred from homology"/>
<sequence>MAVWSGRATGHLVPDDIDILSPEERQRFSAFRDPVRAANFATAHAEVRRCLAQVLDLDPGAIRFGRHPCAGCGRSVHGRPYIQHPHTDWEFSLSRSGPYWLCAAAAGMRVGVDLECVRRTDFGSLASVVLSESERTYFQGVPAGRRDAEFIRCWTRKEAVVKASGIGVEATLGNIDVGPGRRAAVVSHSAAGCEVDTWLVTDLPTGSDYFSALAVPAFEEFTFFLGEKSSVHPIG</sequence>
<evidence type="ECO:0000259" key="3">
    <source>
        <dbReference type="Pfam" id="PF01648"/>
    </source>
</evidence>
<dbReference type="GO" id="GO:0019878">
    <property type="term" value="P:lysine biosynthetic process via aminoadipic acid"/>
    <property type="evidence" value="ECO:0007669"/>
    <property type="project" value="TreeGrafter"/>
</dbReference>
<gene>
    <name evidence="4" type="primary">colC1</name>
</gene>
<evidence type="ECO:0000313" key="4">
    <source>
        <dbReference type="EMBL" id="AIL50185.1"/>
    </source>
</evidence>
<dbReference type="GO" id="GO:0000287">
    <property type="term" value="F:magnesium ion binding"/>
    <property type="evidence" value="ECO:0007669"/>
    <property type="project" value="InterPro"/>
</dbReference>
<evidence type="ECO:0000256" key="1">
    <source>
        <dbReference type="ARBA" id="ARBA00010990"/>
    </source>
</evidence>
<keyword evidence="2 4" id="KW-0808">Transferase</keyword>
<dbReference type="InterPro" id="IPR050559">
    <property type="entry name" value="P-Pant_transferase_sf"/>
</dbReference>
<evidence type="ECO:0000256" key="2">
    <source>
        <dbReference type="ARBA" id="ARBA00022679"/>
    </source>
</evidence>
<dbReference type="Pfam" id="PF01648">
    <property type="entry name" value="ACPS"/>
    <property type="match status" value="1"/>
</dbReference>
<name>A0A088DA75_9ACTN</name>
<accession>A0A088DA75</accession>
<dbReference type="InterPro" id="IPR037143">
    <property type="entry name" value="4-PPantetheinyl_Trfase_dom_sf"/>
</dbReference>
<protein>
    <submittedName>
        <fullName evidence="4">Putative phosphopantetheinyl transferase</fullName>
    </submittedName>
</protein>
<dbReference type="GO" id="GO:0008897">
    <property type="term" value="F:holo-[acyl-carrier-protein] synthase activity"/>
    <property type="evidence" value="ECO:0007669"/>
    <property type="project" value="InterPro"/>
</dbReference>
<reference evidence="4" key="1">
    <citation type="journal article" date="2014" name="ChemBioChem">
        <title>Biosynthesis of colabomycin E, a new manumycin-family metabolite, involves an unusual chain-length factor.</title>
        <authorList>
            <person name="Petrickova K."/>
            <person name="Pospisil S."/>
            <person name="Kuzma M."/>
            <person name="Tylova T."/>
            <person name="Jagr M."/>
            <person name="Tomek P."/>
            <person name="Chronakova A."/>
            <person name="Brabcova E."/>
            <person name="Andera L."/>
            <person name="Kristufek V."/>
            <person name="Petricek M."/>
        </authorList>
    </citation>
    <scope>NUCLEOTIDE SEQUENCE</scope>
    <source>
        <strain evidence="4">SOK1/5-04</strain>
    </source>
</reference>
<comment type="similarity">
    <text evidence="1">Belongs to the P-Pant transferase superfamily. Gsp/Sfp/HetI/AcpT family.</text>
</comment>
<dbReference type="PANTHER" id="PTHR12215">
    <property type="entry name" value="PHOSPHOPANTETHEINE TRANSFERASE"/>
    <property type="match status" value="1"/>
</dbReference>